<evidence type="ECO:0008006" key="4">
    <source>
        <dbReference type="Google" id="ProtNLM"/>
    </source>
</evidence>
<keyword evidence="1" id="KW-1133">Transmembrane helix</keyword>
<dbReference type="RefSeq" id="WP_119776761.1">
    <property type="nucleotide sequence ID" value="NZ_QYUK01000011.1"/>
</dbReference>
<evidence type="ECO:0000313" key="2">
    <source>
        <dbReference type="EMBL" id="RJF86266.1"/>
    </source>
</evidence>
<evidence type="ECO:0000313" key="3">
    <source>
        <dbReference type="Proteomes" id="UP000284605"/>
    </source>
</evidence>
<reference evidence="2 3" key="1">
    <citation type="submission" date="2018-09" db="EMBL/GenBank/DDBJ databases">
        <authorList>
            <person name="Zhu H."/>
        </authorList>
    </citation>
    <scope>NUCLEOTIDE SEQUENCE [LARGE SCALE GENOMIC DNA]</scope>
    <source>
        <strain evidence="2 3">K1W22B-8</strain>
    </source>
</reference>
<accession>A0A418W8E6</accession>
<dbReference type="EMBL" id="QYUK01000011">
    <property type="protein sequence ID" value="RJF86266.1"/>
    <property type="molecule type" value="Genomic_DNA"/>
</dbReference>
<feature type="transmembrane region" description="Helical" evidence="1">
    <location>
        <begin position="69"/>
        <end position="95"/>
    </location>
</feature>
<dbReference type="InterPro" id="IPR008407">
    <property type="entry name" value="Brnchd-chn_aa_trnsp_AzlD"/>
</dbReference>
<sequence>MIDADLVLAFAGMIAVTYGARLGGLWLGGLIPTHGRWRAALDALTPAMLISLIVPTALATGVAETVATLVVAVAVVAWKAPNLALLLGVVAVAGLRAVG</sequence>
<keyword evidence="1" id="KW-0472">Membrane</keyword>
<gene>
    <name evidence="2" type="ORF">D3874_03805</name>
</gene>
<dbReference type="AlphaFoldDB" id="A0A418W8E6"/>
<dbReference type="Proteomes" id="UP000284605">
    <property type="component" value="Unassembled WGS sequence"/>
</dbReference>
<evidence type="ECO:0000256" key="1">
    <source>
        <dbReference type="SAM" id="Phobius"/>
    </source>
</evidence>
<proteinExistence type="predicted"/>
<protein>
    <recommendedName>
        <fullName evidence="4">AzlD domain-containing protein</fullName>
    </recommendedName>
</protein>
<organism evidence="2 3">
    <name type="scientific">Oleomonas cavernae</name>
    <dbReference type="NCBI Taxonomy" id="2320859"/>
    <lineage>
        <taxon>Bacteria</taxon>
        <taxon>Pseudomonadati</taxon>
        <taxon>Pseudomonadota</taxon>
        <taxon>Alphaproteobacteria</taxon>
        <taxon>Acetobacterales</taxon>
        <taxon>Acetobacteraceae</taxon>
        <taxon>Oleomonas</taxon>
    </lineage>
</organism>
<comment type="caution">
    <text evidence="2">The sequence shown here is derived from an EMBL/GenBank/DDBJ whole genome shotgun (WGS) entry which is preliminary data.</text>
</comment>
<feature type="transmembrane region" description="Helical" evidence="1">
    <location>
        <begin position="6"/>
        <end position="31"/>
    </location>
</feature>
<dbReference type="Pfam" id="PF05437">
    <property type="entry name" value="AzlD"/>
    <property type="match status" value="1"/>
</dbReference>
<name>A0A418W8E6_9PROT</name>
<feature type="transmembrane region" description="Helical" evidence="1">
    <location>
        <begin position="43"/>
        <end position="63"/>
    </location>
</feature>
<keyword evidence="1" id="KW-0812">Transmembrane</keyword>
<keyword evidence="3" id="KW-1185">Reference proteome</keyword>